<dbReference type="InterPro" id="IPR000551">
    <property type="entry name" value="MerR-type_HTH_dom"/>
</dbReference>
<dbReference type="EMBL" id="BMPT01000015">
    <property type="protein sequence ID" value="GGM35660.1"/>
    <property type="molecule type" value="Genomic_DNA"/>
</dbReference>
<dbReference type="PANTHER" id="PTHR30204:SF93">
    <property type="entry name" value="HTH MERR-TYPE DOMAIN-CONTAINING PROTEIN"/>
    <property type="match status" value="1"/>
</dbReference>
<dbReference type="GO" id="GO:0003700">
    <property type="term" value="F:DNA-binding transcription factor activity"/>
    <property type="evidence" value="ECO:0007669"/>
    <property type="project" value="InterPro"/>
</dbReference>
<dbReference type="RefSeq" id="WP_171102755.1">
    <property type="nucleotide sequence ID" value="NZ_BMPT01000015.1"/>
</dbReference>
<dbReference type="GO" id="GO:0003677">
    <property type="term" value="F:DNA binding"/>
    <property type="evidence" value="ECO:0007669"/>
    <property type="project" value="UniProtKB-KW"/>
</dbReference>
<dbReference type="Gene3D" id="1.10.1660.10">
    <property type="match status" value="2"/>
</dbReference>
<protein>
    <submittedName>
        <fullName evidence="3">MerR family transcriptional regulator</fullName>
    </submittedName>
</protein>
<gene>
    <name evidence="3" type="ORF">GCM10010102_33740</name>
</gene>
<organism evidence="3 4">
    <name type="scientific">Promicromonospora citrea</name>
    <dbReference type="NCBI Taxonomy" id="43677"/>
    <lineage>
        <taxon>Bacteria</taxon>
        <taxon>Bacillati</taxon>
        <taxon>Actinomycetota</taxon>
        <taxon>Actinomycetes</taxon>
        <taxon>Micrococcales</taxon>
        <taxon>Promicromonosporaceae</taxon>
        <taxon>Promicromonospora</taxon>
    </lineage>
</organism>
<dbReference type="Proteomes" id="UP000655589">
    <property type="component" value="Unassembled WGS sequence"/>
</dbReference>
<dbReference type="PANTHER" id="PTHR30204">
    <property type="entry name" value="REDOX-CYCLING DRUG-SENSING TRANSCRIPTIONAL ACTIVATOR SOXR"/>
    <property type="match status" value="1"/>
</dbReference>
<dbReference type="AlphaFoldDB" id="A0A8H9GN66"/>
<dbReference type="SUPFAM" id="SSF46955">
    <property type="entry name" value="Putative DNA-binding domain"/>
    <property type="match status" value="2"/>
</dbReference>
<evidence type="ECO:0000313" key="3">
    <source>
        <dbReference type="EMBL" id="GGM35660.1"/>
    </source>
</evidence>
<sequence length="262" mass="27440">MTSRADGPLRTADVVRATGYSAQQVRDLERLGVLPPAVREPNGYRAYTADHVRALHAYRGLAAAAGPVDARCLLGALVAARDAAAGPSDPTPAQPRGAAADPAPSVLTDALAAVNAVHARFAREREEVLRALAALDAIRGEGPAADEHPDALTITQLAAALGVRTSTLRFWEQEGLVHPERVTTLRARRYGSAAVREARVVAALRAGGYGVPAVREVIRSLDAGAGVDRAREILDDRLRRIATRTLALLRAGSDVAALAAPG</sequence>
<dbReference type="PRINTS" id="PR00040">
    <property type="entry name" value="HTHMERR"/>
</dbReference>
<dbReference type="InterPro" id="IPR009061">
    <property type="entry name" value="DNA-bd_dom_put_sf"/>
</dbReference>
<evidence type="ECO:0000256" key="1">
    <source>
        <dbReference type="ARBA" id="ARBA00023125"/>
    </source>
</evidence>
<proteinExistence type="predicted"/>
<feature type="domain" description="HTH merR-type" evidence="2">
    <location>
        <begin position="151"/>
        <end position="220"/>
    </location>
</feature>
<comment type="caution">
    <text evidence="3">The sequence shown here is derived from an EMBL/GenBank/DDBJ whole genome shotgun (WGS) entry which is preliminary data.</text>
</comment>
<keyword evidence="1" id="KW-0238">DNA-binding</keyword>
<dbReference type="SMART" id="SM00422">
    <property type="entry name" value="HTH_MERR"/>
    <property type="match status" value="2"/>
</dbReference>
<dbReference type="Pfam" id="PF13411">
    <property type="entry name" value="MerR_1"/>
    <property type="match status" value="2"/>
</dbReference>
<name>A0A8H9GN66_9MICO</name>
<accession>A0A8H9GN66</accession>
<reference evidence="3" key="2">
    <citation type="submission" date="2020-09" db="EMBL/GenBank/DDBJ databases">
        <authorList>
            <person name="Sun Q."/>
            <person name="Ohkuma M."/>
        </authorList>
    </citation>
    <scope>NUCLEOTIDE SEQUENCE</scope>
    <source>
        <strain evidence="3">JCM 3051</strain>
    </source>
</reference>
<dbReference type="InterPro" id="IPR047057">
    <property type="entry name" value="MerR_fam"/>
</dbReference>
<evidence type="ECO:0000313" key="4">
    <source>
        <dbReference type="Proteomes" id="UP000655589"/>
    </source>
</evidence>
<reference evidence="3" key="1">
    <citation type="journal article" date="2014" name="Int. J. Syst. Evol. Microbiol.">
        <title>Complete genome sequence of Corynebacterium casei LMG S-19264T (=DSM 44701T), isolated from a smear-ripened cheese.</title>
        <authorList>
            <consortium name="US DOE Joint Genome Institute (JGI-PGF)"/>
            <person name="Walter F."/>
            <person name="Albersmeier A."/>
            <person name="Kalinowski J."/>
            <person name="Ruckert C."/>
        </authorList>
    </citation>
    <scope>NUCLEOTIDE SEQUENCE</scope>
    <source>
        <strain evidence="3">JCM 3051</strain>
    </source>
</reference>
<evidence type="ECO:0000259" key="2">
    <source>
        <dbReference type="PROSITE" id="PS50937"/>
    </source>
</evidence>
<feature type="domain" description="HTH merR-type" evidence="2">
    <location>
        <begin position="16"/>
        <end position="56"/>
    </location>
</feature>
<keyword evidence="4" id="KW-1185">Reference proteome</keyword>
<dbReference type="PROSITE" id="PS50937">
    <property type="entry name" value="HTH_MERR_2"/>
    <property type="match status" value="2"/>
</dbReference>